<dbReference type="EC" id="2.7.13.3" evidence="2"/>
<dbReference type="Pfam" id="PF02518">
    <property type="entry name" value="HATPase_c"/>
    <property type="match status" value="1"/>
</dbReference>
<evidence type="ECO:0000259" key="11">
    <source>
        <dbReference type="PROSITE" id="PS50109"/>
    </source>
</evidence>
<dbReference type="eggNOG" id="COG4585">
    <property type="taxonomic scope" value="Bacteria"/>
</dbReference>
<gene>
    <name evidence="12" type="ORF">SAMN05421866_3235</name>
</gene>
<dbReference type="PROSITE" id="PS50109">
    <property type="entry name" value="HIS_KIN"/>
    <property type="match status" value="1"/>
</dbReference>
<dbReference type="SMART" id="SM00387">
    <property type="entry name" value="HATPase_c"/>
    <property type="match status" value="1"/>
</dbReference>
<dbReference type="SUPFAM" id="SSF55874">
    <property type="entry name" value="ATPase domain of HSP90 chaperone/DNA topoisomerase II/histidine kinase"/>
    <property type="match status" value="1"/>
</dbReference>
<dbReference type="InterPro" id="IPR036890">
    <property type="entry name" value="HATPase_C_sf"/>
</dbReference>
<dbReference type="GO" id="GO:0000155">
    <property type="term" value="F:phosphorelay sensor kinase activity"/>
    <property type="evidence" value="ECO:0007669"/>
    <property type="project" value="InterPro"/>
</dbReference>
<keyword evidence="6 12" id="KW-0418">Kinase</keyword>
<dbReference type="Proteomes" id="UP000184047">
    <property type="component" value="Unassembled WGS sequence"/>
</dbReference>
<keyword evidence="10" id="KW-1133">Transmembrane helix</keyword>
<dbReference type="RefSeq" id="WP_073064800.1">
    <property type="nucleotide sequence ID" value="NZ_FQWT01000005.1"/>
</dbReference>
<dbReference type="PANTHER" id="PTHR24421:SF10">
    <property type="entry name" value="NITRATE_NITRITE SENSOR PROTEIN NARQ"/>
    <property type="match status" value="1"/>
</dbReference>
<dbReference type="SMART" id="SM00028">
    <property type="entry name" value="TPR"/>
    <property type="match status" value="2"/>
</dbReference>
<dbReference type="PANTHER" id="PTHR24421">
    <property type="entry name" value="NITRATE/NITRITE SENSOR PROTEIN NARX-RELATED"/>
    <property type="match status" value="1"/>
</dbReference>
<keyword evidence="3" id="KW-0597">Phosphoprotein</keyword>
<dbReference type="InterPro" id="IPR005467">
    <property type="entry name" value="His_kinase_dom"/>
</dbReference>
<feature type="coiled-coil region" evidence="9">
    <location>
        <begin position="379"/>
        <end position="406"/>
    </location>
</feature>
<dbReference type="InterPro" id="IPR019734">
    <property type="entry name" value="TPR_rpt"/>
</dbReference>
<dbReference type="OrthoDB" id="9778366at2"/>
<keyword evidence="9" id="KW-0175">Coiled coil</keyword>
<protein>
    <recommendedName>
        <fullName evidence="2">histidine kinase</fullName>
        <ecNumber evidence="2">2.7.13.3</ecNumber>
    </recommendedName>
</protein>
<dbReference type="Gene3D" id="1.20.5.1930">
    <property type="match status" value="1"/>
</dbReference>
<reference evidence="13" key="1">
    <citation type="submission" date="2016-11" db="EMBL/GenBank/DDBJ databases">
        <authorList>
            <person name="Varghese N."/>
            <person name="Submissions S."/>
        </authorList>
    </citation>
    <scope>NUCLEOTIDE SEQUENCE [LARGE SCALE GENOMIC DNA]</scope>
    <source>
        <strain evidence="13">DSM 19055</strain>
    </source>
</reference>
<evidence type="ECO:0000313" key="13">
    <source>
        <dbReference type="Proteomes" id="UP000184047"/>
    </source>
</evidence>
<feature type="transmembrane region" description="Helical" evidence="10">
    <location>
        <begin position="408"/>
        <end position="430"/>
    </location>
</feature>
<evidence type="ECO:0000256" key="4">
    <source>
        <dbReference type="ARBA" id="ARBA00022679"/>
    </source>
</evidence>
<dbReference type="GO" id="GO:0005524">
    <property type="term" value="F:ATP binding"/>
    <property type="evidence" value="ECO:0007669"/>
    <property type="project" value="UniProtKB-KW"/>
</dbReference>
<dbReference type="SUPFAM" id="SSF48452">
    <property type="entry name" value="TPR-like"/>
    <property type="match status" value="1"/>
</dbReference>
<comment type="catalytic activity">
    <reaction evidence="1">
        <text>ATP + protein L-histidine = ADP + protein N-phospho-L-histidine.</text>
        <dbReference type="EC" id="2.7.13.3"/>
    </reaction>
</comment>
<evidence type="ECO:0000256" key="6">
    <source>
        <dbReference type="ARBA" id="ARBA00022777"/>
    </source>
</evidence>
<feature type="domain" description="Histidine kinase" evidence="11">
    <location>
        <begin position="473"/>
        <end position="665"/>
    </location>
</feature>
<evidence type="ECO:0000256" key="1">
    <source>
        <dbReference type="ARBA" id="ARBA00000085"/>
    </source>
</evidence>
<dbReference type="Gene3D" id="1.25.40.10">
    <property type="entry name" value="Tetratricopeptide repeat domain"/>
    <property type="match status" value="1"/>
</dbReference>
<evidence type="ECO:0000256" key="10">
    <source>
        <dbReference type="SAM" id="Phobius"/>
    </source>
</evidence>
<dbReference type="InterPro" id="IPR003594">
    <property type="entry name" value="HATPase_dom"/>
</dbReference>
<organism evidence="12 13">
    <name type="scientific">Chryseobacterium oranimense</name>
    <dbReference type="NCBI Taxonomy" id="421058"/>
    <lineage>
        <taxon>Bacteria</taxon>
        <taxon>Pseudomonadati</taxon>
        <taxon>Bacteroidota</taxon>
        <taxon>Flavobacteriia</taxon>
        <taxon>Flavobacteriales</taxon>
        <taxon>Weeksellaceae</taxon>
        <taxon>Chryseobacterium group</taxon>
        <taxon>Chryseobacterium</taxon>
    </lineage>
</organism>
<dbReference type="GO" id="GO:0016020">
    <property type="term" value="C:membrane"/>
    <property type="evidence" value="ECO:0007669"/>
    <property type="project" value="InterPro"/>
</dbReference>
<dbReference type="EMBL" id="FQWT01000005">
    <property type="protein sequence ID" value="SHH62476.1"/>
    <property type="molecule type" value="Genomic_DNA"/>
</dbReference>
<dbReference type="Pfam" id="PF07730">
    <property type="entry name" value="HisKA_3"/>
    <property type="match status" value="1"/>
</dbReference>
<evidence type="ECO:0000256" key="3">
    <source>
        <dbReference type="ARBA" id="ARBA00022553"/>
    </source>
</evidence>
<keyword evidence="10" id="KW-0472">Membrane</keyword>
<dbReference type="AlphaFoldDB" id="A0A1M5UI15"/>
<keyword evidence="5" id="KW-0547">Nucleotide-binding</keyword>
<dbReference type="GO" id="GO:0046983">
    <property type="term" value="F:protein dimerization activity"/>
    <property type="evidence" value="ECO:0007669"/>
    <property type="project" value="InterPro"/>
</dbReference>
<dbReference type="STRING" id="421058.SAMN05421866_3235"/>
<dbReference type="Gene3D" id="3.30.565.10">
    <property type="entry name" value="Histidine kinase-like ATPase, C-terminal domain"/>
    <property type="match status" value="1"/>
</dbReference>
<evidence type="ECO:0000313" key="12">
    <source>
        <dbReference type="EMBL" id="SHH62476.1"/>
    </source>
</evidence>
<evidence type="ECO:0000256" key="7">
    <source>
        <dbReference type="ARBA" id="ARBA00022840"/>
    </source>
</evidence>
<keyword evidence="7" id="KW-0067">ATP-binding</keyword>
<dbReference type="InterPro" id="IPR050482">
    <property type="entry name" value="Sensor_HK_TwoCompSys"/>
</dbReference>
<sequence>MRRELLALLISLFGILNIEAQSLYFYSLEKKNNNFDSLVMAANNETVDTVKAIKSYQIAATYFTKQDIENYQKYLKQGLESSSNSPVYRDIGLYYQSIINYTKPDAVNLLEKDFTNIELLLKKYNSNEAKKIRIIMFQNKALFRIIQNKEVESMNIITNKAIPLAKSLKDYELTGALYKSIGVLFYNSKDYPKAVEYMNLAENSINKLKRQTAQSKAIKGEAVLFKADALMRENKMSQANAELEKTYAIIKDYPESNFYSLYYCTLGYYHMKQKNYPEAVKLFAKGLSNAEKYKNTVIAERIKLFEGQLNSELKDYGKSNKIFKEVYASTPYQKNKQEVLKELSKNYTALKDTTKANLYAERYIDSFDSLNTVSIHKNIAILEAKYRKSERDKELVQKQLEISKKNKYMWILGLASLLSAGFIILGLLNFKKNKKISEQREINLQQEIKEIQQREELALTKAILEGEERERARIAKDLHDGLGGMLAGVKINFSTWSSTHLEADRNKDFYKILNQLDNSVTELRHVARNLMPESLLSFGLETALKDLCEFYIRKDLKVDFQAINISKSTPLSIQLHIYRIAQELLANSVKHSEATNILLQCSQSDENFMITVEDNGKGFKEEDYRKSQSMGLHNLKNRVDYLKGKMEINSDDEGTTINIELNTHAVS</sequence>
<keyword evidence="10" id="KW-0812">Transmembrane</keyword>
<keyword evidence="8" id="KW-0902">Two-component regulatory system</keyword>
<keyword evidence="4" id="KW-0808">Transferase</keyword>
<proteinExistence type="predicted"/>
<name>A0A1M5UI15_9FLAO</name>
<evidence type="ECO:0000256" key="5">
    <source>
        <dbReference type="ARBA" id="ARBA00022741"/>
    </source>
</evidence>
<accession>A0A1M5UI15</accession>
<evidence type="ECO:0000256" key="8">
    <source>
        <dbReference type="ARBA" id="ARBA00023012"/>
    </source>
</evidence>
<dbReference type="eggNOG" id="COG0457">
    <property type="taxonomic scope" value="Bacteria"/>
</dbReference>
<dbReference type="InterPro" id="IPR011712">
    <property type="entry name" value="Sig_transdc_His_kin_sub3_dim/P"/>
</dbReference>
<evidence type="ECO:0000256" key="9">
    <source>
        <dbReference type="SAM" id="Coils"/>
    </source>
</evidence>
<dbReference type="InterPro" id="IPR011990">
    <property type="entry name" value="TPR-like_helical_dom_sf"/>
</dbReference>
<evidence type="ECO:0000256" key="2">
    <source>
        <dbReference type="ARBA" id="ARBA00012438"/>
    </source>
</evidence>
<keyword evidence="13" id="KW-1185">Reference proteome</keyword>
<dbReference type="CDD" id="cd16917">
    <property type="entry name" value="HATPase_UhpB-NarQ-NarX-like"/>
    <property type="match status" value="1"/>
</dbReference>